<name>A0A7I4XZ59_HAECO</name>
<keyword evidence="8" id="KW-1185">Reference proteome</keyword>
<feature type="domain" description="Rab3-GAP regulatory subunit N-terminal" evidence="6">
    <location>
        <begin position="83"/>
        <end position="462"/>
    </location>
</feature>
<dbReference type="WBParaSite" id="HCON_00031490-00001">
    <property type="protein sequence ID" value="HCON_00031490-00001"/>
    <property type="gene ID" value="HCON_00031490"/>
</dbReference>
<feature type="region of interest" description="Disordered" evidence="5">
    <location>
        <begin position="35"/>
        <end position="72"/>
    </location>
</feature>
<dbReference type="GO" id="GO:0005096">
    <property type="term" value="F:GTPase activator activity"/>
    <property type="evidence" value="ECO:0007669"/>
    <property type="project" value="UniProtKB-KW"/>
</dbReference>
<dbReference type="Pfam" id="PF14656">
    <property type="entry name" value="RAB3GAP2_C"/>
    <property type="match status" value="1"/>
</dbReference>
<sequence>MAVSFNLEPNLFLEKEVADKVKNYLLGGNHEESHRFVKRSVSTSSDEADDPPDSEKPAGVREWNISEQAPPLPDSATDAPLVWLSQCYVITYNSLDYVLLLNQQRFALLTRSALDDNHLEIRCLKELDYQLGFANEDNITCGCLFGLGTHRVSEALDCLIVAVGMSNGHVVFFTERGVLLFSEQFSESEIYYVTFDQTEEGQQFTVVTSVDFFAVDPVSLHSTLLKTKSAIAKGEKTAEELSKTLEVDVDRLKPENGKNGFRHVLFTGMHYQSALEQYTNASMTSYNETISSAALPAYYTYMYTSDKVFSTFAWTTDSDKKKIWQEAIKYGKSFVPHFGFRDMLGFSSTPKKKAAVSQTSHAVTTRGTLDDSRLAVETALEASRGLVAVVDHIARIVLIDIVNRQIIRIWKGYRDATVAWINSSNDEQTALFLAIFAPRRALLEVWNVQSGVRAGAIHVDPAGVLLDGGVASVLCGPHNPKFQRDAFFVDSQGKFSRLVVPFHLSMIRVTSQDQHDQLLLSKFSSSPDLDLFMEVYSMLRTLKSKRELILLVLPLVNDSARLEKLLNAIPKTDGTGPVEELLVFIKRQLNIYNKIVKYNKLMIEKTSEVSESFFNEEVRNVILRHCNDGDESPQPPMTVDEFLGFIDCKSTKAALRDRNYADADLYRFGEFVFAPALQGRIDVRTLIESVLAELPYDLEDFPDLLCFVFTKSHSKVGEEGFVFLCDFLYRFEQLYPGSLEKCEKMALECVNLSRALLLYAACCLVKAKLPKKCKSAPVEQIDSGEEDALIQGCADDWEPVDPSMEHADCTILTMHAAFLASQLRQSVSFAKVISSARAFFREQVGSLVATEKWSPNQLEEKLKSIDCLNELQSLLPNSLKQSLLCCDIAWELMSQWFKDTLQCFDNFELALGYLALVDDSRLRHGVLVLMWQNFILERFKAVVLLIEKTGRAPKEREARQQLQMPEIRVVEFLTRCHELLKMLMDDVRDSPPPSHIQQDQLIEIAQSHPPASLQIAGTSRDSLVELAIRQQLVNYHLVLHHYHLAVAAAIQLSAGLRNHILRVLFCPIGQRAFFLPLDSHPLIPLDRVDDAVVERRHQFLTKVAEQGTDLDRKLARFLSFEWNLTVDTIQITQVLCHLRAGQDSAASRELSGLSQTDHLIQTMSRILAARVLRLAEEEKTVLTGAHLNFLNTLAGDEKMRVDWPTPNWIEAVQSFGRIVAGLSLQPQFVVPFVRIGGITAQYWGIHIID</sequence>
<accession>A0A7I4XZ59</accession>
<dbReference type="PANTHER" id="PTHR12472">
    <property type="entry name" value="RAB3-GAP REGULATORY DOMAIN"/>
    <property type="match status" value="1"/>
</dbReference>
<dbReference type="OMA" id="PFRYIYD"/>
<proteinExistence type="inferred from homology"/>
<evidence type="ECO:0000256" key="2">
    <source>
        <dbReference type="ARBA" id="ARBA00008153"/>
    </source>
</evidence>
<dbReference type="InterPro" id="IPR029257">
    <property type="entry name" value="RAB3GAP2_C"/>
</dbReference>
<comment type="subcellular location">
    <subcellularLocation>
        <location evidence="1">Cytoplasm</location>
    </subcellularLocation>
</comment>
<dbReference type="InterPro" id="IPR026059">
    <property type="entry name" value="Rab3GAP2"/>
</dbReference>
<organism evidence="8 9">
    <name type="scientific">Haemonchus contortus</name>
    <name type="common">Barber pole worm</name>
    <dbReference type="NCBI Taxonomy" id="6289"/>
    <lineage>
        <taxon>Eukaryota</taxon>
        <taxon>Metazoa</taxon>
        <taxon>Ecdysozoa</taxon>
        <taxon>Nematoda</taxon>
        <taxon>Chromadorea</taxon>
        <taxon>Rhabditida</taxon>
        <taxon>Rhabditina</taxon>
        <taxon>Rhabditomorpha</taxon>
        <taxon>Strongyloidea</taxon>
        <taxon>Trichostrongylidae</taxon>
        <taxon>Haemonchus</taxon>
    </lineage>
</organism>
<keyword evidence="3" id="KW-0343">GTPase activation</keyword>
<evidence type="ECO:0000256" key="1">
    <source>
        <dbReference type="ARBA" id="ARBA00004496"/>
    </source>
</evidence>
<comment type="similarity">
    <text evidence="2">Belongs to the Rab3-GAP regulatory subunit family.</text>
</comment>
<dbReference type="OrthoDB" id="2019917at2759"/>
<evidence type="ECO:0000256" key="3">
    <source>
        <dbReference type="ARBA" id="ARBA00022468"/>
    </source>
</evidence>
<evidence type="ECO:0000259" key="6">
    <source>
        <dbReference type="Pfam" id="PF14655"/>
    </source>
</evidence>
<dbReference type="PANTHER" id="PTHR12472:SF0">
    <property type="entry name" value="RAB3 GTPASE-ACTIVATING PROTEIN NON-CATALYTIC SUBUNIT"/>
    <property type="match status" value="1"/>
</dbReference>
<evidence type="ECO:0000256" key="5">
    <source>
        <dbReference type="SAM" id="MobiDB-lite"/>
    </source>
</evidence>
<evidence type="ECO:0000256" key="4">
    <source>
        <dbReference type="ARBA" id="ARBA00022490"/>
    </source>
</evidence>
<feature type="domain" description="Rab3GAP regulatory subunit C-terminal" evidence="7">
    <location>
        <begin position="852"/>
        <end position="1163"/>
    </location>
</feature>
<reference evidence="9" key="1">
    <citation type="submission" date="2020-12" db="UniProtKB">
        <authorList>
            <consortium name="WormBaseParasite"/>
        </authorList>
    </citation>
    <scope>IDENTIFICATION</scope>
    <source>
        <strain evidence="9">MHco3</strain>
    </source>
</reference>
<evidence type="ECO:0000313" key="9">
    <source>
        <dbReference type="WBParaSite" id="HCON_00031490-00001"/>
    </source>
</evidence>
<dbReference type="InterPro" id="IPR032839">
    <property type="entry name" value="RAB3GAP_N"/>
</dbReference>
<dbReference type="GO" id="GO:0005737">
    <property type="term" value="C:cytoplasm"/>
    <property type="evidence" value="ECO:0007669"/>
    <property type="project" value="UniProtKB-SubCell"/>
</dbReference>
<dbReference type="Proteomes" id="UP000025227">
    <property type="component" value="Unplaced"/>
</dbReference>
<evidence type="ECO:0000313" key="8">
    <source>
        <dbReference type="Proteomes" id="UP000025227"/>
    </source>
</evidence>
<dbReference type="Pfam" id="PF14655">
    <property type="entry name" value="RAB3GAP2_N"/>
    <property type="match status" value="1"/>
</dbReference>
<protein>
    <submittedName>
        <fullName evidence="9">RAB3GAP2_N domain-containing protein</fullName>
    </submittedName>
</protein>
<keyword evidence="4" id="KW-0963">Cytoplasm</keyword>
<dbReference type="AlphaFoldDB" id="A0A7I4XZ59"/>
<evidence type="ECO:0000259" key="7">
    <source>
        <dbReference type="Pfam" id="PF14656"/>
    </source>
</evidence>